<evidence type="ECO:0000259" key="3">
    <source>
        <dbReference type="PROSITE" id="PS00214"/>
    </source>
</evidence>
<dbReference type="Gene3D" id="2.40.128.20">
    <property type="match status" value="1"/>
</dbReference>
<dbReference type="InterPro" id="IPR031259">
    <property type="entry name" value="ILBP"/>
</dbReference>
<proteinExistence type="inferred from homology"/>
<dbReference type="PANTHER" id="PTHR11955">
    <property type="entry name" value="FATTY ACID BINDING PROTEIN"/>
    <property type="match status" value="1"/>
</dbReference>
<dbReference type="GO" id="GO:0008289">
    <property type="term" value="F:lipid binding"/>
    <property type="evidence" value="ECO:0007669"/>
    <property type="project" value="UniProtKB-KW"/>
</dbReference>
<evidence type="ECO:0000256" key="2">
    <source>
        <dbReference type="ARBA" id="ARBA00023121"/>
    </source>
</evidence>
<dbReference type="SUPFAM" id="SSF50814">
    <property type="entry name" value="Lipocalins"/>
    <property type="match status" value="1"/>
</dbReference>
<dbReference type="InterPro" id="IPR000463">
    <property type="entry name" value="Fatty_acid-bd"/>
</dbReference>
<feature type="domain" description="Cytosolic fatty-acid binding proteins" evidence="3">
    <location>
        <begin position="7"/>
        <end position="24"/>
    </location>
</feature>
<keyword evidence="2" id="KW-0446">Lipid-binding</keyword>
<comment type="similarity">
    <text evidence="1">Belongs to the calycin superfamily. Fatty-acid binding protein (FABP) family.</text>
</comment>
<evidence type="ECO:0000256" key="1">
    <source>
        <dbReference type="ARBA" id="ARBA00008390"/>
    </source>
</evidence>
<dbReference type="Proteomes" id="UP001549921">
    <property type="component" value="Unassembled WGS sequence"/>
</dbReference>
<dbReference type="PROSITE" id="PS00214">
    <property type="entry name" value="FABP"/>
    <property type="match status" value="1"/>
</dbReference>
<comment type="caution">
    <text evidence="4">The sequence shown here is derived from an EMBL/GenBank/DDBJ whole genome shotgun (WGS) entry which is preliminary data.</text>
</comment>
<dbReference type="AlphaFoldDB" id="A0ABD0SEV7"/>
<organism evidence="4 5">
    <name type="scientific">Loxostege sticticalis</name>
    <name type="common">Beet webworm moth</name>
    <dbReference type="NCBI Taxonomy" id="481309"/>
    <lineage>
        <taxon>Eukaryota</taxon>
        <taxon>Metazoa</taxon>
        <taxon>Ecdysozoa</taxon>
        <taxon>Arthropoda</taxon>
        <taxon>Hexapoda</taxon>
        <taxon>Insecta</taxon>
        <taxon>Pterygota</taxon>
        <taxon>Neoptera</taxon>
        <taxon>Endopterygota</taxon>
        <taxon>Lepidoptera</taxon>
        <taxon>Glossata</taxon>
        <taxon>Ditrysia</taxon>
        <taxon>Pyraloidea</taxon>
        <taxon>Crambidae</taxon>
        <taxon>Pyraustinae</taxon>
        <taxon>Loxostege</taxon>
    </lineage>
</organism>
<dbReference type="PRINTS" id="PR00178">
    <property type="entry name" value="FATTYACIDBP"/>
</dbReference>
<sequence>MEEYLGKSYVMVSEENFEAYLELREISLWKRKIASKVRPTQTLTRNASGTYTFSVKAPLFNWEVEFTPGQEYEATSPDGDSKITGVITFEGNVMTHKQTEKEKGRVTIHKLEFSPEETIVTTTIEGSDLVVKRVYKLVK</sequence>
<dbReference type="CDD" id="cd00742">
    <property type="entry name" value="FABP"/>
    <property type="match status" value="1"/>
</dbReference>
<name>A0ABD0SEV7_LOXSC</name>
<gene>
    <name evidence="4" type="ORF">ABMA28_008854</name>
</gene>
<dbReference type="InterPro" id="IPR012674">
    <property type="entry name" value="Calycin"/>
</dbReference>
<reference evidence="4 5" key="1">
    <citation type="submission" date="2024-06" db="EMBL/GenBank/DDBJ databases">
        <title>A chromosome-level genome assembly of beet webworm, Loxostege sticticalis.</title>
        <authorList>
            <person name="Zhang Y."/>
        </authorList>
    </citation>
    <scope>NUCLEOTIDE SEQUENCE [LARGE SCALE GENOMIC DNA]</scope>
    <source>
        <strain evidence="4">AQ028</strain>
        <tissue evidence="4">Male pupae</tissue>
    </source>
</reference>
<accession>A0ABD0SEV7</accession>
<evidence type="ECO:0000313" key="5">
    <source>
        <dbReference type="Proteomes" id="UP001549921"/>
    </source>
</evidence>
<dbReference type="EMBL" id="JBEDNZ010000022">
    <property type="protein sequence ID" value="KAL0818379.1"/>
    <property type="molecule type" value="Genomic_DNA"/>
</dbReference>
<protein>
    <recommendedName>
        <fullName evidence="3">Cytosolic fatty-acid binding proteins domain-containing protein</fullName>
    </recommendedName>
</protein>
<evidence type="ECO:0000313" key="4">
    <source>
        <dbReference type="EMBL" id="KAL0818379.1"/>
    </source>
</evidence>